<keyword evidence="4" id="KW-1185">Reference proteome</keyword>
<feature type="compositionally biased region" description="Low complexity" evidence="2">
    <location>
        <begin position="1160"/>
        <end position="1174"/>
    </location>
</feature>
<gene>
    <name evidence="3" type="ORF">ODALV1_LOCUS22776</name>
</gene>
<feature type="coiled-coil region" evidence="1">
    <location>
        <begin position="592"/>
        <end position="647"/>
    </location>
</feature>
<name>A0ABP1RJ25_9HEXA</name>
<proteinExistence type="predicted"/>
<feature type="coiled-coil region" evidence="1">
    <location>
        <begin position="3"/>
        <end position="68"/>
    </location>
</feature>
<reference evidence="3 4" key="1">
    <citation type="submission" date="2024-08" db="EMBL/GenBank/DDBJ databases">
        <authorList>
            <person name="Cucini C."/>
            <person name="Frati F."/>
        </authorList>
    </citation>
    <scope>NUCLEOTIDE SEQUENCE [LARGE SCALE GENOMIC DNA]</scope>
</reference>
<dbReference type="Proteomes" id="UP001642540">
    <property type="component" value="Unassembled WGS sequence"/>
</dbReference>
<evidence type="ECO:0000313" key="4">
    <source>
        <dbReference type="Proteomes" id="UP001642540"/>
    </source>
</evidence>
<dbReference type="PANTHER" id="PTHR23159">
    <property type="entry name" value="CENTROSOMAL PROTEIN 2"/>
    <property type="match status" value="1"/>
</dbReference>
<evidence type="ECO:0000256" key="1">
    <source>
        <dbReference type="SAM" id="Coils"/>
    </source>
</evidence>
<keyword evidence="1" id="KW-0175">Coiled coil</keyword>
<protein>
    <submittedName>
        <fullName evidence="3">Uncharacterized protein</fullName>
    </submittedName>
</protein>
<feature type="region of interest" description="Disordered" evidence="2">
    <location>
        <begin position="1153"/>
        <end position="1174"/>
    </location>
</feature>
<feature type="coiled-coil region" evidence="1">
    <location>
        <begin position="684"/>
        <end position="948"/>
    </location>
</feature>
<comment type="caution">
    <text evidence="3">The sequence shown here is derived from an EMBL/GenBank/DDBJ whole genome shotgun (WGS) entry which is preliminary data.</text>
</comment>
<sequence length="1225" mass="140858">MKEDKLNEQKEVIEKQNQKLAEAEQKFNTKVEEIKSKDESLKKNGGILQKQYQRIAELSKELDMQKDEVKLNGDKVLQQGDVIQKQHEKITEMGRKLVCSEDEERAISEQLRLQRETLNRQGDEITDVCKQLANATKEIEAKEKVITEMEQMVAEKVEKLTEANKLLKQMTDKSNGHLATIHRRNERIDALNKQIEQQDLEINRQSSLIAESKKVICQLESQDNNNRKNCEQVSRLKAENLHIDSLLKQRDDQMTRLQLLLNESTLERDQLFEANKLLTQDNQVEKLNQQLANLDSANKIKQEKIAELEKNITNLTQEREQMLTAISKLDEKAKGFCELEENINQLGLERDRLVQLNSTQEEAIKQLHECRESLRQEKETLLEEKDNEIAQLIGTKTSLEMAKQQVEAEMEELKQKEIIYKRQKEELSKLKLALKSYKTKNAKQRDHIKERDDELKQREAEIADLKERVNQHRDELENQQDLMVNNQTELEDLKANFENKLKEKLADLQAKHAELQSQIRTPVTEDKGTDAQFELTAKNQPFDGNLAAKCESLQGKIQNLIAKNKKKYGEVRWERQKRENLEKGLARRDKKINDQREHIIDLELERNALQAVLLTVEILEQAESEKMVRLQSKLKQYKAQVAAASSSTTAALEAEVKKLNLSHTQLTSDLEKTTKAFTELYEEVIALKESKTESEQEISKLQQEIETSEKMMKELKLKNEKYQEDITELAKKIKTLTETSKEVNDRYSSLCNTHNETLSQKQALELEYSELKEKMVAATESQKKVSAAQEKELTERKAQLKKKAAEIATLKEKAINTPDSQLIERQQQEILSGRRLIEQLQREIAVKTKQHSQLEQNLVNLRHDKKEVDCQLETLDKQHSELCSQLNAEKAMVECLNEEKAEAEEKILALQKSKDSLEQTIKKLKLQVDNLEREIRPLKNKLREQQDLTRRHQETARRFQQGRSNLSTVTAQIANRPQSANRGNALTQIYNEHFANGKMGSVSDILKPLLSSPRLNGGAKAASTSPPPSSIESPKPGLITIHNLRMMQNRSKSQTREEGEEMNHYIPEVRKRRKSTSAAVDDYTLQVNNEDRMLLRYKKVLDEAPTEDSSDTSPIMKMLAARYTNSSFTNGSLSSNLSNISMQAHVKQIVSKMNKKRKLSTSSSPRTSRPSSVSSDLVVIDLTLSDEGDEVNHADVIIKHDEDSMPKEEDDDDDAIPLAKTPIKN</sequence>
<dbReference type="EMBL" id="CAXLJM020000075">
    <property type="protein sequence ID" value="CAL8129016.1"/>
    <property type="molecule type" value="Genomic_DNA"/>
</dbReference>
<feature type="coiled-coil region" evidence="1">
    <location>
        <begin position="132"/>
        <end position="208"/>
    </location>
</feature>
<accession>A0ABP1RJ25</accession>
<feature type="coiled-coil region" evidence="1">
    <location>
        <begin position="243"/>
        <end position="332"/>
    </location>
</feature>
<evidence type="ECO:0000313" key="3">
    <source>
        <dbReference type="EMBL" id="CAL8129016.1"/>
    </source>
</evidence>
<feature type="region of interest" description="Disordered" evidence="2">
    <location>
        <begin position="1197"/>
        <end position="1225"/>
    </location>
</feature>
<organism evidence="3 4">
    <name type="scientific">Orchesella dallaii</name>
    <dbReference type="NCBI Taxonomy" id="48710"/>
    <lineage>
        <taxon>Eukaryota</taxon>
        <taxon>Metazoa</taxon>
        <taxon>Ecdysozoa</taxon>
        <taxon>Arthropoda</taxon>
        <taxon>Hexapoda</taxon>
        <taxon>Collembola</taxon>
        <taxon>Entomobryomorpha</taxon>
        <taxon>Entomobryoidea</taxon>
        <taxon>Orchesellidae</taxon>
        <taxon>Orchesellinae</taxon>
        <taxon>Orchesella</taxon>
    </lineage>
</organism>
<dbReference type="PANTHER" id="PTHR23159:SF31">
    <property type="entry name" value="CENTROSOME-ASSOCIATED PROTEIN CEP250 ISOFORM X1"/>
    <property type="match status" value="1"/>
</dbReference>
<feature type="coiled-coil region" evidence="1">
    <location>
        <begin position="357"/>
        <end position="518"/>
    </location>
</feature>
<feature type="region of interest" description="Disordered" evidence="2">
    <location>
        <begin position="1016"/>
        <end position="1035"/>
    </location>
</feature>
<evidence type="ECO:0000256" key="2">
    <source>
        <dbReference type="SAM" id="MobiDB-lite"/>
    </source>
</evidence>
<feature type="compositionally biased region" description="Basic and acidic residues" evidence="2">
    <location>
        <begin position="1197"/>
        <end position="1207"/>
    </location>
</feature>